<gene>
    <name evidence="1" type="ORF">SAMN02927925_00435</name>
</gene>
<organism evidence="1 2">
    <name type="scientific">Flavobacterium saliperosum</name>
    <dbReference type="NCBI Taxonomy" id="329186"/>
    <lineage>
        <taxon>Bacteria</taxon>
        <taxon>Pseudomonadati</taxon>
        <taxon>Bacteroidota</taxon>
        <taxon>Flavobacteriia</taxon>
        <taxon>Flavobacteriales</taxon>
        <taxon>Flavobacteriaceae</taxon>
        <taxon>Flavobacterium</taxon>
    </lineage>
</organism>
<reference evidence="1 2" key="1">
    <citation type="submission" date="2016-10" db="EMBL/GenBank/DDBJ databases">
        <authorList>
            <person name="de Groot N.N."/>
        </authorList>
    </citation>
    <scope>NUCLEOTIDE SEQUENCE [LARGE SCALE GENOMIC DNA]</scope>
    <source>
        <strain evidence="1 2">CGMCC 1.3801</strain>
    </source>
</reference>
<evidence type="ECO:0000313" key="2">
    <source>
        <dbReference type="Proteomes" id="UP000182124"/>
    </source>
</evidence>
<dbReference type="EMBL" id="FMTY01000001">
    <property type="protein sequence ID" value="SCX01971.1"/>
    <property type="molecule type" value="Genomic_DNA"/>
</dbReference>
<dbReference type="Pfam" id="PF11236">
    <property type="entry name" value="DUF3037"/>
    <property type="match status" value="1"/>
</dbReference>
<name>A0A1G4V6H8_9FLAO</name>
<evidence type="ECO:0008006" key="3">
    <source>
        <dbReference type="Google" id="ProtNLM"/>
    </source>
</evidence>
<proteinExistence type="predicted"/>
<dbReference type="InterPro" id="IPR021398">
    <property type="entry name" value="DUF3037"/>
</dbReference>
<dbReference type="Proteomes" id="UP000182124">
    <property type="component" value="Unassembled WGS sequence"/>
</dbReference>
<sequence length="127" mass="14922">MHEKHLYEYAVIRVVPKVEREEFINVGLMLFCKRQKYLRIEHQIPAEKIRLCCPDFDVEQLEENLTSFTKICSGKQEGGPIAEFEIAERFRWLTAVRSSSIQTSRPHPGFSTDLDKTFEKLYTELVL</sequence>
<dbReference type="RefSeq" id="WP_035653924.1">
    <property type="nucleotide sequence ID" value="NZ_CBCSBQ010000003.1"/>
</dbReference>
<evidence type="ECO:0000313" key="1">
    <source>
        <dbReference type="EMBL" id="SCX01971.1"/>
    </source>
</evidence>
<protein>
    <recommendedName>
        <fullName evidence="3">DUF3037 domain-containing protein</fullName>
    </recommendedName>
</protein>
<accession>A0A1G4V6H8</accession>
<dbReference type="STRING" id="329186.SAMN02927925_00435"/>
<dbReference type="AlphaFoldDB" id="A0A1G4V6H8"/>